<sequence>MSRVPLYKGAEKKSYYKFLKNIDHVSDTEVKRIKSLKPNPSAAIKFADRAIVQTSSYTPAPNGVYLMDDGTLFISCVTPAPNITGEMVEWWMIWHQLDSLRYALWNPEDHYGVKISDEARQRILNSKIPIRERLWGINCEINESWNGGNPTTGELHFVSPESVGLKNNLVGTPKCQAIVVANNSTKIGPLDYPVLMFEYLRENDQGQNEWVVCSWMGHRIKNGKPFSQKLPKPILKKMISGMPSMFIVHSHKEITHLNEILPNLYTEQKDNWLE</sequence>
<protein>
    <recommendedName>
        <fullName evidence="6">DAPG hydrolase PhiG domain-containing protein</fullName>
    </recommendedName>
</protein>
<evidence type="ECO:0000313" key="7">
    <source>
        <dbReference type="EMBL" id="RRK09206.1"/>
    </source>
</evidence>
<evidence type="ECO:0000256" key="2">
    <source>
        <dbReference type="ARBA" id="ARBA00022723"/>
    </source>
</evidence>
<evidence type="ECO:0000256" key="4">
    <source>
        <dbReference type="ARBA" id="ARBA00022833"/>
    </source>
</evidence>
<accession>A0A426D3N5</accession>
<feature type="non-terminal residue" evidence="7">
    <location>
        <position position="274"/>
    </location>
</feature>
<dbReference type="Pfam" id="PF18089">
    <property type="entry name" value="DAPG_hydrolase"/>
    <property type="match status" value="1"/>
</dbReference>
<dbReference type="Proteomes" id="UP000283633">
    <property type="component" value="Unassembled WGS sequence"/>
</dbReference>
<comment type="similarity">
    <text evidence="5">Belongs to the DAPG/phloretin hydrolase family.</text>
</comment>
<evidence type="ECO:0000256" key="1">
    <source>
        <dbReference type="ARBA" id="ARBA00001947"/>
    </source>
</evidence>
<dbReference type="RefSeq" id="WP_148096382.1">
    <property type="nucleotide sequence ID" value="NZ_QWZQ01000091.1"/>
</dbReference>
<organism evidence="7 8">
    <name type="scientific">Lactiplantibacillus garii</name>
    <dbReference type="NCBI Taxonomy" id="2306423"/>
    <lineage>
        <taxon>Bacteria</taxon>
        <taxon>Bacillati</taxon>
        <taxon>Bacillota</taxon>
        <taxon>Bacilli</taxon>
        <taxon>Lactobacillales</taxon>
        <taxon>Lactobacillaceae</taxon>
        <taxon>Lactiplantibacillus</taxon>
    </lineage>
</organism>
<comment type="cofactor">
    <cofactor evidence="1">
        <name>Zn(2+)</name>
        <dbReference type="ChEBI" id="CHEBI:29105"/>
    </cofactor>
</comment>
<gene>
    <name evidence="7" type="ORF">D1831_14130</name>
</gene>
<dbReference type="GO" id="GO:0046872">
    <property type="term" value="F:metal ion binding"/>
    <property type="evidence" value="ECO:0007669"/>
    <property type="project" value="UniProtKB-KW"/>
</dbReference>
<keyword evidence="3" id="KW-0378">Hydrolase</keyword>
<keyword evidence="2" id="KW-0479">Metal-binding</keyword>
<keyword evidence="8" id="KW-1185">Reference proteome</keyword>
<dbReference type="InterPro" id="IPR041526">
    <property type="entry name" value="DAPG_hydrolase"/>
</dbReference>
<evidence type="ECO:0000259" key="6">
    <source>
        <dbReference type="Pfam" id="PF18089"/>
    </source>
</evidence>
<dbReference type="GO" id="GO:0016787">
    <property type="term" value="F:hydrolase activity"/>
    <property type="evidence" value="ECO:0007669"/>
    <property type="project" value="UniProtKB-KW"/>
</dbReference>
<evidence type="ECO:0000256" key="5">
    <source>
        <dbReference type="ARBA" id="ARBA00023459"/>
    </source>
</evidence>
<dbReference type="OrthoDB" id="2052122at2"/>
<reference evidence="7 8" key="1">
    <citation type="submission" date="2018-08" db="EMBL/GenBank/DDBJ databases">
        <title>Genome Lactobacillus garii FI11369.</title>
        <authorList>
            <person name="Diaz M."/>
            <person name="Narbad A."/>
        </authorList>
    </citation>
    <scope>NUCLEOTIDE SEQUENCE [LARGE SCALE GENOMIC DNA]</scope>
    <source>
        <strain evidence="7 8">FI11369</strain>
    </source>
</reference>
<proteinExistence type="inferred from homology"/>
<name>A0A426D3N5_9LACO</name>
<keyword evidence="4" id="KW-0862">Zinc</keyword>
<evidence type="ECO:0000256" key="3">
    <source>
        <dbReference type="ARBA" id="ARBA00022801"/>
    </source>
</evidence>
<dbReference type="EMBL" id="QWZQ01000091">
    <property type="protein sequence ID" value="RRK09206.1"/>
    <property type="molecule type" value="Genomic_DNA"/>
</dbReference>
<comment type="caution">
    <text evidence="7">The sequence shown here is derived from an EMBL/GenBank/DDBJ whole genome shotgun (WGS) entry which is preliminary data.</text>
</comment>
<feature type="domain" description="DAPG hydrolase PhiG" evidence="6">
    <location>
        <begin position="46"/>
        <end position="265"/>
    </location>
</feature>
<evidence type="ECO:0000313" key="8">
    <source>
        <dbReference type="Proteomes" id="UP000283633"/>
    </source>
</evidence>
<dbReference type="AlphaFoldDB" id="A0A426D3N5"/>